<evidence type="ECO:0000313" key="1">
    <source>
        <dbReference type="EMBL" id="DAF50115.1"/>
    </source>
</evidence>
<reference evidence="1" key="1">
    <citation type="journal article" date="2021" name="Proc. Natl. Acad. Sci. U.S.A.">
        <title>A Catalog of Tens of Thousands of Viruses from Human Metagenomes Reveals Hidden Associations with Chronic Diseases.</title>
        <authorList>
            <person name="Tisza M.J."/>
            <person name="Buck C.B."/>
        </authorList>
    </citation>
    <scope>NUCLEOTIDE SEQUENCE</scope>
    <source>
        <strain evidence="1">CtzyE57</strain>
    </source>
</reference>
<organism evidence="1">
    <name type="scientific">Siphoviridae sp. ctzyE57</name>
    <dbReference type="NCBI Taxonomy" id="2827982"/>
    <lineage>
        <taxon>Viruses</taxon>
        <taxon>Duplodnaviria</taxon>
        <taxon>Heunggongvirae</taxon>
        <taxon>Uroviricota</taxon>
        <taxon>Caudoviricetes</taxon>
    </lineage>
</organism>
<name>A0A8S5SH06_9CAUD</name>
<dbReference type="EMBL" id="BK032592">
    <property type="protein sequence ID" value="DAF50115.1"/>
    <property type="molecule type" value="Genomic_DNA"/>
</dbReference>
<sequence length="30" mass="3573">MLLKLYPSRACRTCWTNWNPTCSTTCLPRR</sequence>
<protein>
    <submittedName>
        <fullName evidence="1">Uncharacterized protein</fullName>
    </submittedName>
</protein>
<accession>A0A8S5SH06</accession>
<proteinExistence type="predicted"/>